<sequence>MLGAPLRLIASEEEAKDIGCDQITSVLNARHPGPIHIVILHLGGGIQKPWEAVALTLKMSRADVDSVEIFKPAAVSSAQQAGTNLRQSRRERERERKHLTSMNIVEILTSQRRGCKTKLTSSNRVREGHPYEECKCSSSPDAMAQTLPPTPAAGPKTKDNGQQKFSKTYTASLNCGIGIPGRRLKAETPVEDEKFTVLGGVHTAPTSYAGSYRSPGICKDPRRCSWYTWTLARVLLRSPYKS</sequence>
<protein>
    <submittedName>
        <fullName evidence="2">Uncharacterized protein</fullName>
    </submittedName>
</protein>
<evidence type="ECO:0000256" key="1">
    <source>
        <dbReference type="SAM" id="MobiDB-lite"/>
    </source>
</evidence>
<name>A0A6A4HE22_9AGAR</name>
<organism evidence="2 3">
    <name type="scientific">Gymnopus androsaceus JB14</name>
    <dbReference type="NCBI Taxonomy" id="1447944"/>
    <lineage>
        <taxon>Eukaryota</taxon>
        <taxon>Fungi</taxon>
        <taxon>Dikarya</taxon>
        <taxon>Basidiomycota</taxon>
        <taxon>Agaricomycotina</taxon>
        <taxon>Agaricomycetes</taxon>
        <taxon>Agaricomycetidae</taxon>
        <taxon>Agaricales</taxon>
        <taxon>Marasmiineae</taxon>
        <taxon>Omphalotaceae</taxon>
        <taxon>Gymnopus</taxon>
    </lineage>
</organism>
<dbReference type="AlphaFoldDB" id="A0A6A4HE22"/>
<reference evidence="2" key="1">
    <citation type="journal article" date="2019" name="Environ. Microbiol.">
        <title>Fungal ecological strategies reflected in gene transcription - a case study of two litter decomposers.</title>
        <authorList>
            <person name="Barbi F."/>
            <person name="Kohler A."/>
            <person name="Barry K."/>
            <person name="Baskaran P."/>
            <person name="Daum C."/>
            <person name="Fauchery L."/>
            <person name="Ihrmark K."/>
            <person name="Kuo A."/>
            <person name="LaButti K."/>
            <person name="Lipzen A."/>
            <person name="Morin E."/>
            <person name="Grigoriev I.V."/>
            <person name="Henrissat B."/>
            <person name="Lindahl B."/>
            <person name="Martin F."/>
        </authorList>
    </citation>
    <scope>NUCLEOTIDE SEQUENCE</scope>
    <source>
        <strain evidence="2">JB14</strain>
    </source>
</reference>
<dbReference type="EMBL" id="ML769510">
    <property type="protein sequence ID" value="KAE9396642.1"/>
    <property type="molecule type" value="Genomic_DNA"/>
</dbReference>
<keyword evidence="3" id="KW-1185">Reference proteome</keyword>
<accession>A0A6A4HE22</accession>
<gene>
    <name evidence="2" type="ORF">BT96DRAFT_996524</name>
</gene>
<dbReference type="Proteomes" id="UP000799118">
    <property type="component" value="Unassembled WGS sequence"/>
</dbReference>
<feature type="region of interest" description="Disordered" evidence="1">
    <location>
        <begin position="136"/>
        <end position="162"/>
    </location>
</feature>
<evidence type="ECO:0000313" key="3">
    <source>
        <dbReference type="Proteomes" id="UP000799118"/>
    </source>
</evidence>
<evidence type="ECO:0000313" key="2">
    <source>
        <dbReference type="EMBL" id="KAE9396642.1"/>
    </source>
</evidence>
<proteinExistence type="predicted"/>